<dbReference type="InterPro" id="IPR052990">
    <property type="entry name" value="Sulfoquinovosidase_GH31"/>
</dbReference>
<dbReference type="PATRIC" id="fig|869212.3.peg.3874"/>
<dbReference type="Pfam" id="PF21365">
    <property type="entry name" value="Glyco_hydro_31_3rd"/>
    <property type="match status" value="1"/>
</dbReference>
<dbReference type="GO" id="GO:0030246">
    <property type="term" value="F:carbohydrate binding"/>
    <property type="evidence" value="ECO:0007669"/>
    <property type="project" value="InterPro"/>
</dbReference>
<dbReference type="InterPro" id="IPR017853">
    <property type="entry name" value="GH"/>
</dbReference>
<comment type="similarity">
    <text evidence="1 2">Belongs to the glycosyl hydrolase 31 family.</text>
</comment>
<dbReference type="Proteomes" id="UP000006048">
    <property type="component" value="Chromosome"/>
</dbReference>
<dbReference type="Pfam" id="PF01055">
    <property type="entry name" value="Glyco_hydro_31_2nd"/>
    <property type="match status" value="1"/>
</dbReference>
<dbReference type="InterPro" id="IPR048395">
    <property type="entry name" value="Glyco_hydro_31_C"/>
</dbReference>
<gene>
    <name evidence="5" type="ordered locus">Turpa_3845</name>
</gene>
<evidence type="ECO:0000256" key="1">
    <source>
        <dbReference type="ARBA" id="ARBA00007806"/>
    </source>
</evidence>
<feature type="domain" description="Glycosyl hydrolase family 31 C-terminal" evidence="4">
    <location>
        <begin position="611"/>
        <end position="694"/>
    </location>
</feature>
<dbReference type="Gene3D" id="2.60.40.1760">
    <property type="entry name" value="glycosyl hydrolase (family 31)"/>
    <property type="match status" value="1"/>
</dbReference>
<evidence type="ECO:0000313" key="6">
    <source>
        <dbReference type="Proteomes" id="UP000006048"/>
    </source>
</evidence>
<keyword evidence="2 5" id="KW-0378">Hydrolase</keyword>
<evidence type="ECO:0000256" key="2">
    <source>
        <dbReference type="RuleBase" id="RU361185"/>
    </source>
</evidence>
<dbReference type="SUPFAM" id="SSF51445">
    <property type="entry name" value="(Trans)glycosidases"/>
    <property type="match status" value="1"/>
</dbReference>
<accession>I4BB22</accession>
<dbReference type="SUPFAM" id="SSF51011">
    <property type="entry name" value="Glycosyl hydrolase domain"/>
    <property type="match status" value="1"/>
</dbReference>
<dbReference type="SUPFAM" id="SSF74650">
    <property type="entry name" value="Galactose mutarotase-like"/>
    <property type="match status" value="1"/>
</dbReference>
<keyword evidence="6" id="KW-1185">Reference proteome</keyword>
<sequence length="713" mass="79421">MFSALVAIPAGCFHEPVKLAPSFMRHMELKPIIVDTTQSEMRILDERQNRVLLRLSLSDAFLSLRRAEDMVRERMASYTMADTVKENCRLKQLASGKVEPEGILIEAHLNCSSGATAIADLTIRLVDGAPVMAIKARDHRFNRLQLVFQAEPDEHIFGGGEQFTHLDLRGKRLPMLTEEQGVGRGAQPITAGANITAGAGGSDVTTYAPVPFFFTSAYRSFDTVQNEYQVWNFGRSCYSVDIWQNELQLSFNTSGSYAALIEKYTARTGRMRPLPDWALGTILGVQGGKDKVEQVLNAALAAGNPVTAIWIQDWVGRRLTNFGSQLWWRWLPDEKAYPNFRGWVASLRARGIRVLGYVNPFLADEGPIFEEAKQRGFLVRDRLGQPYKIRTVGFPAYLIDLANANARTYLKGIIKQNMLQAGLAGYMADFGEWLPWDSQMADGERGAAWHNRYATEWARLNREVIRESGLEGEVVFFTRSGFTGSAAHSTLFWAGDQLVTFDEFDGLASAITGMLTGGVSGLTLNHSDIGGYTTINNPLKNYHRSRELLLRWAEMAVFTPFFRNHEGNRPEKNYQVYSDERITGEFAALGRLHQRLAPLMKQLMAEAAASGMPLMRPLFLHYPADHNTFALRHQFMLGRDVIVAPVIKEGALKGRVYLPAGGWIESSTGTLIRSSGWHEFAAPLGVPVAFIRADAPEVAALEALLAPEKKPEN</sequence>
<dbReference type="InterPro" id="IPR044112">
    <property type="entry name" value="YihQ_TIM-like"/>
</dbReference>
<proteinExistence type="inferred from homology"/>
<feature type="domain" description="Glycoside hydrolase family 31 TIM barrel" evidence="3">
    <location>
        <begin position="274"/>
        <end position="600"/>
    </location>
</feature>
<dbReference type="GO" id="GO:0005975">
    <property type="term" value="P:carbohydrate metabolic process"/>
    <property type="evidence" value="ECO:0007669"/>
    <property type="project" value="InterPro"/>
</dbReference>
<dbReference type="KEGG" id="tpx:Turpa_3845"/>
<organism evidence="5 6">
    <name type="scientific">Turneriella parva (strain ATCC BAA-1111 / DSM 21527 / NCTC 11395 / H)</name>
    <name type="common">Leptospira parva</name>
    <dbReference type="NCBI Taxonomy" id="869212"/>
    <lineage>
        <taxon>Bacteria</taxon>
        <taxon>Pseudomonadati</taxon>
        <taxon>Spirochaetota</taxon>
        <taxon>Spirochaetia</taxon>
        <taxon>Leptospirales</taxon>
        <taxon>Leptospiraceae</taxon>
        <taxon>Turneriella</taxon>
    </lineage>
</organism>
<dbReference type="NCBIfam" id="NF007746">
    <property type="entry name" value="PRK10426.1"/>
    <property type="match status" value="1"/>
</dbReference>
<dbReference type="CDD" id="cd06594">
    <property type="entry name" value="GH31_glucosidase_YihQ"/>
    <property type="match status" value="1"/>
</dbReference>
<protein>
    <submittedName>
        <fullName evidence="5">Glycoside hydrolase family 31</fullName>
    </submittedName>
</protein>
<evidence type="ECO:0000259" key="3">
    <source>
        <dbReference type="Pfam" id="PF01055"/>
    </source>
</evidence>
<dbReference type="PANTHER" id="PTHR46959:SF2">
    <property type="entry name" value="SULFOQUINOVOSIDASE"/>
    <property type="match status" value="1"/>
</dbReference>
<dbReference type="InterPro" id="IPR000322">
    <property type="entry name" value="Glyco_hydro_31_TIM"/>
</dbReference>
<dbReference type="EMBL" id="CP002959">
    <property type="protein sequence ID" value="AFM14479.1"/>
    <property type="molecule type" value="Genomic_DNA"/>
</dbReference>
<dbReference type="Gene3D" id="3.20.20.80">
    <property type="entry name" value="Glycosidases"/>
    <property type="match status" value="1"/>
</dbReference>
<dbReference type="GO" id="GO:0004553">
    <property type="term" value="F:hydrolase activity, hydrolyzing O-glycosyl compounds"/>
    <property type="evidence" value="ECO:0007669"/>
    <property type="project" value="InterPro"/>
</dbReference>
<dbReference type="HOGENOM" id="CLU_017110_0_1_12"/>
<evidence type="ECO:0000313" key="5">
    <source>
        <dbReference type="EMBL" id="AFM14479.1"/>
    </source>
</evidence>
<evidence type="ECO:0000259" key="4">
    <source>
        <dbReference type="Pfam" id="PF21365"/>
    </source>
</evidence>
<dbReference type="CDD" id="cd14752">
    <property type="entry name" value="GH31_N"/>
    <property type="match status" value="1"/>
</dbReference>
<dbReference type="AlphaFoldDB" id="I4BB22"/>
<reference evidence="5 6" key="1">
    <citation type="submission" date="2012-06" db="EMBL/GenBank/DDBJ databases">
        <title>The complete chromosome of genome of Turneriella parva DSM 21527.</title>
        <authorList>
            <consortium name="US DOE Joint Genome Institute (JGI-PGF)"/>
            <person name="Lucas S."/>
            <person name="Han J."/>
            <person name="Lapidus A."/>
            <person name="Bruce D."/>
            <person name="Goodwin L."/>
            <person name="Pitluck S."/>
            <person name="Peters L."/>
            <person name="Kyrpides N."/>
            <person name="Mavromatis K."/>
            <person name="Ivanova N."/>
            <person name="Mikhailova N."/>
            <person name="Chertkov O."/>
            <person name="Detter J.C."/>
            <person name="Tapia R."/>
            <person name="Han C."/>
            <person name="Land M."/>
            <person name="Hauser L."/>
            <person name="Markowitz V."/>
            <person name="Cheng J.-F."/>
            <person name="Hugenholtz P."/>
            <person name="Woyke T."/>
            <person name="Wu D."/>
            <person name="Gronow S."/>
            <person name="Wellnitz S."/>
            <person name="Brambilla E."/>
            <person name="Klenk H.-P."/>
            <person name="Eisen J.A."/>
        </authorList>
    </citation>
    <scope>NUCLEOTIDE SEQUENCE [LARGE SCALE GENOMIC DNA]</scope>
    <source>
        <strain evidence="6">ATCC BAA-1111 / DSM 21527 / NCTC 11395 / H</strain>
    </source>
</reference>
<dbReference type="InterPro" id="IPR011013">
    <property type="entry name" value="Gal_mutarotase_sf_dom"/>
</dbReference>
<dbReference type="STRING" id="869212.Turpa_3845"/>
<dbReference type="Gene3D" id="2.60.40.1180">
    <property type="entry name" value="Golgi alpha-mannosidase II"/>
    <property type="match status" value="1"/>
</dbReference>
<dbReference type="PANTHER" id="PTHR46959">
    <property type="entry name" value="SULFOQUINOVOSIDASE"/>
    <property type="match status" value="1"/>
</dbReference>
<dbReference type="InterPro" id="IPR013780">
    <property type="entry name" value="Glyco_hydro_b"/>
</dbReference>
<name>I4BB22_TURPD</name>
<keyword evidence="2" id="KW-0326">Glycosidase</keyword>